<dbReference type="InterPro" id="IPR014710">
    <property type="entry name" value="RmlC-like_jellyroll"/>
</dbReference>
<dbReference type="EMBL" id="JAOWKZ010000002">
    <property type="protein sequence ID" value="MCV2872211.1"/>
    <property type="molecule type" value="Genomic_DNA"/>
</dbReference>
<accession>A0ABT2ZM52</accession>
<organism evidence="1 2">
    <name type="scientific">Albidovulum litorale</name>
    <dbReference type="NCBI Taxonomy" id="2984134"/>
    <lineage>
        <taxon>Bacteria</taxon>
        <taxon>Pseudomonadati</taxon>
        <taxon>Pseudomonadota</taxon>
        <taxon>Alphaproteobacteria</taxon>
        <taxon>Rhodobacterales</taxon>
        <taxon>Paracoccaceae</taxon>
        <taxon>Albidovulum</taxon>
    </lineage>
</organism>
<keyword evidence="1" id="KW-0456">Lyase</keyword>
<protein>
    <submittedName>
        <fullName evidence="1">Dimethylsulfonioproprionate lyase family protein</fullName>
    </submittedName>
</protein>
<keyword evidence="2" id="KW-1185">Reference proteome</keyword>
<reference evidence="1 2" key="1">
    <citation type="submission" date="2022-10" db="EMBL/GenBank/DDBJ databases">
        <title>Defluviimonas sp. nov., isolated from ocean surface sediments.</title>
        <authorList>
            <person name="He W."/>
            <person name="Wang L."/>
            <person name="Zhang D.-F."/>
        </authorList>
    </citation>
    <scope>NUCLEOTIDE SEQUENCE [LARGE SCALE GENOMIC DNA]</scope>
    <source>
        <strain evidence="1 2">WL0050</strain>
    </source>
</reference>
<sequence>MHPPVFDALLTALADIYRAEGRDAAERTAHALTTTPAPEAFERQTPCALDALMRDLLATSDHPAAQAILAAQDLIPWGTNPVADRMSDDAAAICAVTTLMGPDGPIPAPDLRLGLFYQRPNSYYALHNHDADETYVILAGEAFWTAGEDRRTRRPGDMIHHPSLMPHAFRTGPEGVLALWRWSGDVNTHSYAFLPDPEAQVA</sequence>
<proteinExistence type="predicted"/>
<dbReference type="Gene3D" id="2.60.120.10">
    <property type="entry name" value="Jelly Rolls"/>
    <property type="match status" value="1"/>
</dbReference>
<dbReference type="InterPro" id="IPR011051">
    <property type="entry name" value="RmlC_Cupin_sf"/>
</dbReference>
<gene>
    <name evidence="1" type="ORF">OEZ71_07865</name>
</gene>
<dbReference type="GO" id="GO:0016829">
    <property type="term" value="F:lyase activity"/>
    <property type="evidence" value="ECO:0007669"/>
    <property type="project" value="UniProtKB-KW"/>
</dbReference>
<evidence type="ECO:0000313" key="1">
    <source>
        <dbReference type="EMBL" id="MCV2872211.1"/>
    </source>
</evidence>
<dbReference type="Pfam" id="PF16867">
    <property type="entry name" value="DMSP_lyase"/>
    <property type="match status" value="1"/>
</dbReference>
<name>A0ABT2ZM52_9RHOB</name>
<dbReference type="Proteomes" id="UP001652564">
    <property type="component" value="Unassembled WGS sequence"/>
</dbReference>
<evidence type="ECO:0000313" key="2">
    <source>
        <dbReference type="Proteomes" id="UP001652564"/>
    </source>
</evidence>
<comment type="caution">
    <text evidence="1">The sequence shown here is derived from an EMBL/GenBank/DDBJ whole genome shotgun (WGS) entry which is preliminary data.</text>
</comment>
<dbReference type="RefSeq" id="WP_263739397.1">
    <property type="nucleotide sequence ID" value="NZ_JAOWKZ010000002.1"/>
</dbReference>
<dbReference type="SUPFAM" id="SSF51182">
    <property type="entry name" value="RmlC-like cupins"/>
    <property type="match status" value="1"/>
</dbReference>
<dbReference type="InterPro" id="IPR031723">
    <property type="entry name" value="DMSP_lyase"/>
</dbReference>